<dbReference type="Proteomes" id="UP000525389">
    <property type="component" value="Unassembled WGS sequence"/>
</dbReference>
<evidence type="ECO:0000256" key="3">
    <source>
        <dbReference type="PROSITE-ProRule" id="PRU00023"/>
    </source>
</evidence>
<organism evidence="5 6">
    <name type="scientific">Deinococcus budaensis</name>
    <dbReference type="NCBI Taxonomy" id="1665626"/>
    <lineage>
        <taxon>Bacteria</taxon>
        <taxon>Thermotogati</taxon>
        <taxon>Deinococcota</taxon>
        <taxon>Deinococci</taxon>
        <taxon>Deinococcales</taxon>
        <taxon>Deinococcaceae</taxon>
        <taxon>Deinococcus</taxon>
    </lineage>
</organism>
<sequence length="422" mass="43729">MTDAVQDLFQSIHANNLEGVRLLIGAEPGLLTATSPTGLSPVLFATYYRRPQITRLLIEAGASLSAFEAAATGELAVLRGQLDAQPDLLHAFSPDGFSLLGLAALFGHEGVAAELLSRGANVNRASQNALEVQPLHSAVAGDHPALARRLLDAGADVNAVQHGGLTPLMGAARNGNQALVVVLLAAGADPAARTADGQDAEALAAEEGHQAVAGILRAARHEPQGTRNAAAGAEADTGRMTDNRDGRPDEERERHTPMPVNELTGQADPRTGFQTHDPKDAHQARYTSTPAEDRVASADQGKGISLPATDPGDVTHQFDHLATRDPEAMEKALEAPEFAGAQTVAGTGVDSALADGVVPMGLGVSAGMGVVRERQHSAADLNPGYTPPSQQTSPHPGEQPGDLPPGTPTELRAEVRGDADDR</sequence>
<feature type="compositionally biased region" description="Basic and acidic residues" evidence="4">
    <location>
        <begin position="411"/>
        <end position="422"/>
    </location>
</feature>
<dbReference type="SUPFAM" id="SSF48403">
    <property type="entry name" value="Ankyrin repeat"/>
    <property type="match status" value="1"/>
</dbReference>
<feature type="compositionally biased region" description="Basic and acidic residues" evidence="4">
    <location>
        <begin position="236"/>
        <end position="256"/>
    </location>
</feature>
<dbReference type="PANTHER" id="PTHR24198">
    <property type="entry name" value="ANKYRIN REPEAT AND PROTEIN KINASE DOMAIN-CONTAINING PROTEIN"/>
    <property type="match status" value="1"/>
</dbReference>
<protein>
    <submittedName>
        <fullName evidence="5">Ankyrin repeat protein</fullName>
    </submittedName>
</protein>
<feature type="repeat" description="ANK" evidence="3">
    <location>
        <begin position="163"/>
        <end position="195"/>
    </location>
</feature>
<gene>
    <name evidence="5" type="ORF">HNQ09_003621</name>
</gene>
<dbReference type="SMART" id="SM00248">
    <property type="entry name" value="ANK"/>
    <property type="match status" value="4"/>
</dbReference>
<dbReference type="Gene3D" id="1.25.40.20">
    <property type="entry name" value="Ankyrin repeat-containing domain"/>
    <property type="match status" value="2"/>
</dbReference>
<name>A0A7W8GJ25_9DEIO</name>
<dbReference type="PANTHER" id="PTHR24198:SF165">
    <property type="entry name" value="ANKYRIN REPEAT-CONTAINING PROTEIN-RELATED"/>
    <property type="match status" value="1"/>
</dbReference>
<evidence type="ECO:0000313" key="5">
    <source>
        <dbReference type="EMBL" id="MBB5236153.1"/>
    </source>
</evidence>
<keyword evidence="2 3" id="KW-0040">ANK repeat</keyword>
<dbReference type="InterPro" id="IPR002110">
    <property type="entry name" value="Ankyrin_rpt"/>
</dbReference>
<dbReference type="InterPro" id="IPR036770">
    <property type="entry name" value="Ankyrin_rpt-contain_sf"/>
</dbReference>
<proteinExistence type="predicted"/>
<keyword evidence="6" id="KW-1185">Reference proteome</keyword>
<feature type="region of interest" description="Disordered" evidence="4">
    <location>
        <begin position="221"/>
        <end position="294"/>
    </location>
</feature>
<dbReference type="PROSITE" id="PS50297">
    <property type="entry name" value="ANK_REP_REGION"/>
    <property type="match status" value="3"/>
</dbReference>
<evidence type="ECO:0000256" key="2">
    <source>
        <dbReference type="ARBA" id="ARBA00023043"/>
    </source>
</evidence>
<dbReference type="EMBL" id="JACHFN010000021">
    <property type="protein sequence ID" value="MBB5236153.1"/>
    <property type="molecule type" value="Genomic_DNA"/>
</dbReference>
<keyword evidence="1" id="KW-0677">Repeat</keyword>
<evidence type="ECO:0000313" key="6">
    <source>
        <dbReference type="Proteomes" id="UP000525389"/>
    </source>
</evidence>
<feature type="repeat" description="ANK" evidence="3">
    <location>
        <begin position="37"/>
        <end position="69"/>
    </location>
</feature>
<reference evidence="5 6" key="1">
    <citation type="submission" date="2020-08" db="EMBL/GenBank/DDBJ databases">
        <title>Genomic Encyclopedia of Type Strains, Phase IV (KMG-IV): sequencing the most valuable type-strain genomes for metagenomic binning, comparative biology and taxonomic classification.</title>
        <authorList>
            <person name="Goeker M."/>
        </authorList>
    </citation>
    <scope>NUCLEOTIDE SEQUENCE [LARGE SCALE GENOMIC DNA]</scope>
    <source>
        <strain evidence="5 6">DSM 101791</strain>
    </source>
</reference>
<accession>A0A7W8GJ25</accession>
<comment type="caution">
    <text evidence="5">The sequence shown here is derived from an EMBL/GenBank/DDBJ whole genome shotgun (WGS) entry which is preliminary data.</text>
</comment>
<feature type="repeat" description="ANK" evidence="3">
    <location>
        <begin position="134"/>
        <end position="162"/>
    </location>
</feature>
<evidence type="ECO:0000256" key="4">
    <source>
        <dbReference type="SAM" id="MobiDB-lite"/>
    </source>
</evidence>
<feature type="region of interest" description="Disordered" evidence="4">
    <location>
        <begin position="373"/>
        <end position="422"/>
    </location>
</feature>
<evidence type="ECO:0000256" key="1">
    <source>
        <dbReference type="ARBA" id="ARBA00022737"/>
    </source>
</evidence>
<dbReference type="Pfam" id="PF00023">
    <property type="entry name" value="Ank"/>
    <property type="match status" value="1"/>
</dbReference>
<dbReference type="AlphaFoldDB" id="A0A7W8GJ25"/>
<dbReference type="RefSeq" id="WP_246363480.1">
    <property type="nucleotide sequence ID" value="NZ_JACHFN010000021.1"/>
</dbReference>
<dbReference type="Pfam" id="PF12796">
    <property type="entry name" value="Ank_2"/>
    <property type="match status" value="1"/>
</dbReference>
<feature type="repeat" description="ANK" evidence="3">
    <location>
        <begin position="95"/>
        <end position="127"/>
    </location>
</feature>
<dbReference type="PROSITE" id="PS50088">
    <property type="entry name" value="ANK_REPEAT"/>
    <property type="match status" value="4"/>
</dbReference>